<feature type="non-terminal residue" evidence="1">
    <location>
        <position position="294"/>
    </location>
</feature>
<protein>
    <recommendedName>
        <fullName evidence="2">Cytochrome c domain-containing protein</fullName>
    </recommendedName>
</protein>
<feature type="non-terminal residue" evidence="1">
    <location>
        <position position="1"/>
    </location>
</feature>
<name>A0A381V583_9ZZZZ</name>
<evidence type="ECO:0000313" key="1">
    <source>
        <dbReference type="EMBL" id="SVA35546.1"/>
    </source>
</evidence>
<dbReference type="EMBL" id="UINC01007888">
    <property type="protein sequence ID" value="SVA35546.1"/>
    <property type="molecule type" value="Genomic_DNA"/>
</dbReference>
<proteinExistence type="predicted"/>
<organism evidence="1">
    <name type="scientific">marine metagenome</name>
    <dbReference type="NCBI Taxonomy" id="408172"/>
    <lineage>
        <taxon>unclassified sequences</taxon>
        <taxon>metagenomes</taxon>
        <taxon>ecological metagenomes</taxon>
    </lineage>
</organism>
<dbReference type="AlphaFoldDB" id="A0A381V583"/>
<accession>A0A381V583</accession>
<sequence>VAMKIALTNFMVISFMLMSANLWSVNDAKITSSEFPKVLSEFEFFIDQTKQLPVENVHPYELITTLFSDYSYKSRFIYVPEGKEGSYQKDWVYDFPVGTALIKTFYYPLDERNLDLGSNLLETRVLLHKETGWEAVSYAWNEEQTEAFIKIAGKTINTSWVNHEGVSRDVRYRVPNMNQCKECHSTNDVISPIGPKARNLDKDLVYRGKKKNQLAYLLEHGVIDSIPKGIQAVADWEDNSVPLQDRARAYLAVNCGHCHMPSGVANSTALYLNFNETRPLHLGINKSPVATGRG</sequence>
<gene>
    <name evidence="1" type="ORF">METZ01_LOCUS88400</name>
</gene>
<reference evidence="1" key="1">
    <citation type="submission" date="2018-05" db="EMBL/GenBank/DDBJ databases">
        <authorList>
            <person name="Lanie J.A."/>
            <person name="Ng W.-L."/>
            <person name="Kazmierczak K.M."/>
            <person name="Andrzejewski T.M."/>
            <person name="Davidsen T.M."/>
            <person name="Wayne K.J."/>
            <person name="Tettelin H."/>
            <person name="Glass J.I."/>
            <person name="Rusch D."/>
            <person name="Podicherti R."/>
            <person name="Tsui H.-C.T."/>
            <person name="Winkler M.E."/>
        </authorList>
    </citation>
    <scope>NUCLEOTIDE SEQUENCE</scope>
</reference>
<evidence type="ECO:0008006" key="2">
    <source>
        <dbReference type="Google" id="ProtNLM"/>
    </source>
</evidence>